<dbReference type="InterPro" id="IPR035093">
    <property type="entry name" value="RelE/ParE_toxin_dom_sf"/>
</dbReference>
<dbReference type="OrthoDB" id="1098070at2"/>
<evidence type="ECO:0000256" key="1">
    <source>
        <dbReference type="ARBA" id="ARBA00022649"/>
    </source>
</evidence>
<reference evidence="3" key="1">
    <citation type="submission" date="2016-11" db="EMBL/GenBank/DDBJ databases">
        <authorList>
            <person name="Varghese N."/>
            <person name="Submissions S."/>
        </authorList>
    </citation>
    <scope>NUCLEOTIDE SEQUENCE [LARGE SCALE GENOMIC DNA]</scope>
    <source>
        <strain evidence="3">DSM 26898</strain>
    </source>
</reference>
<dbReference type="Gene3D" id="3.30.2310.20">
    <property type="entry name" value="RelE-like"/>
    <property type="match status" value="1"/>
</dbReference>
<proteinExistence type="predicted"/>
<organism evidence="2 3">
    <name type="scientific">Chryseobacterium takakiae</name>
    <dbReference type="NCBI Taxonomy" id="1302685"/>
    <lineage>
        <taxon>Bacteria</taxon>
        <taxon>Pseudomonadati</taxon>
        <taxon>Bacteroidota</taxon>
        <taxon>Flavobacteriia</taxon>
        <taxon>Flavobacteriales</taxon>
        <taxon>Weeksellaceae</taxon>
        <taxon>Chryseobacterium group</taxon>
        <taxon>Chryseobacterium</taxon>
    </lineage>
</organism>
<evidence type="ECO:0000313" key="3">
    <source>
        <dbReference type="Proteomes" id="UP000184236"/>
    </source>
</evidence>
<dbReference type="Proteomes" id="UP000184236">
    <property type="component" value="Unassembled WGS sequence"/>
</dbReference>
<dbReference type="RefSeq" id="WP_072884744.1">
    <property type="nucleotide sequence ID" value="NZ_FQVO01000007.1"/>
</dbReference>
<sequence>MAKKIIWTNKAKKELIDILKYWIERNRSNLFSIKLNNLIKDQLKLIAEFPESGKKTDIPNVSMKIIHKYLLYYELIDGKIYVLTIRHGNKNPKTLKLK</sequence>
<keyword evidence="3" id="KW-1185">Reference proteome</keyword>
<name>A0A1M4Y1S2_9FLAO</name>
<gene>
    <name evidence="2" type="ORF">SAMN05444408_10769</name>
</gene>
<protein>
    <submittedName>
        <fullName evidence="2">Plasmid stabilization system protein ParE</fullName>
    </submittedName>
</protein>
<dbReference type="Pfam" id="PF05016">
    <property type="entry name" value="ParE_toxin"/>
    <property type="match status" value="1"/>
</dbReference>
<dbReference type="InterPro" id="IPR007712">
    <property type="entry name" value="RelE/ParE_toxin"/>
</dbReference>
<dbReference type="STRING" id="1302685.SAMN05444408_10769"/>
<keyword evidence="1" id="KW-1277">Toxin-antitoxin system</keyword>
<dbReference type="EMBL" id="FQVO01000007">
    <property type="protein sequence ID" value="SHE99620.1"/>
    <property type="molecule type" value="Genomic_DNA"/>
</dbReference>
<evidence type="ECO:0000313" key="2">
    <source>
        <dbReference type="EMBL" id="SHE99620.1"/>
    </source>
</evidence>
<accession>A0A1M4Y1S2</accession>
<dbReference type="AlphaFoldDB" id="A0A1M4Y1S2"/>